<dbReference type="InterPro" id="IPR059181">
    <property type="entry name" value="RWDD2A-B_C"/>
</dbReference>
<keyword evidence="3" id="KW-1185">Reference proteome</keyword>
<gene>
    <name evidence="2" type="primary">RWDD2B</name>
    <name evidence="2" type="ORF">TWF730_002841</name>
</gene>
<reference evidence="2 3" key="1">
    <citation type="submission" date="2019-10" db="EMBL/GenBank/DDBJ databases">
        <authorList>
            <person name="Palmer J.M."/>
        </authorList>
    </citation>
    <scope>NUCLEOTIDE SEQUENCE [LARGE SCALE GENOMIC DNA]</scope>
    <source>
        <strain evidence="2 3">TWF730</strain>
    </source>
</reference>
<dbReference type="CDD" id="cd24163">
    <property type="entry name" value="RWDD2_C"/>
    <property type="match status" value="1"/>
</dbReference>
<proteinExistence type="predicted"/>
<accession>A0AAV9U8V3</accession>
<evidence type="ECO:0000259" key="1">
    <source>
        <dbReference type="Pfam" id="PF06544"/>
    </source>
</evidence>
<organism evidence="2 3">
    <name type="scientific">Orbilia blumenaviensis</name>
    <dbReference type="NCBI Taxonomy" id="1796055"/>
    <lineage>
        <taxon>Eukaryota</taxon>
        <taxon>Fungi</taxon>
        <taxon>Dikarya</taxon>
        <taxon>Ascomycota</taxon>
        <taxon>Pezizomycotina</taxon>
        <taxon>Orbiliomycetes</taxon>
        <taxon>Orbiliales</taxon>
        <taxon>Orbiliaceae</taxon>
        <taxon>Orbilia</taxon>
    </lineage>
</organism>
<dbReference type="Pfam" id="PF06544">
    <property type="entry name" value="Prp3_C"/>
    <property type="match status" value="1"/>
</dbReference>
<dbReference type="EMBL" id="JAVHNS010000013">
    <property type="protein sequence ID" value="KAK6337442.1"/>
    <property type="molecule type" value="Genomic_DNA"/>
</dbReference>
<evidence type="ECO:0000313" key="3">
    <source>
        <dbReference type="Proteomes" id="UP001373714"/>
    </source>
</evidence>
<evidence type="ECO:0000313" key="2">
    <source>
        <dbReference type="EMBL" id="KAK6337442.1"/>
    </source>
</evidence>
<dbReference type="AlphaFoldDB" id="A0AAV9U8V3"/>
<sequence>MAFSRVFFMFHHIRSKTKRKSIRTLAESMNITGVCKHGYPGFLYVEGEDSSIAKYVKEIKRMKWQSVQVMLKEQETTADDVQKNKSSVGTGRLGGPFTVTEVDKSEEMSKILRAAGLGEFLRKAMGPRSHD</sequence>
<comment type="caution">
    <text evidence="2">The sequence shown here is derived from an EMBL/GenBank/DDBJ whole genome shotgun (WGS) entry which is preliminary data.</text>
</comment>
<protein>
    <submittedName>
        <fullName evidence="2">RWD domain containing</fullName>
    </submittedName>
</protein>
<name>A0AAV9U8V3_9PEZI</name>
<dbReference type="InterPro" id="IPR017359">
    <property type="entry name" value="Phi-like"/>
</dbReference>
<feature type="domain" description="Small nuclear ribonucleoprotein Prp3 C-terminal" evidence="1">
    <location>
        <begin position="8"/>
        <end position="122"/>
    </location>
</feature>
<dbReference type="PANTHER" id="PTHR15955:SF8">
    <property type="entry name" value="RWD DOMAIN-CONTAINING PROTEIN 2B-RELATED"/>
    <property type="match status" value="1"/>
</dbReference>
<dbReference type="InterPro" id="IPR010541">
    <property type="entry name" value="Prp3_C"/>
</dbReference>
<dbReference type="Proteomes" id="UP001373714">
    <property type="component" value="Unassembled WGS sequence"/>
</dbReference>
<dbReference type="PANTHER" id="PTHR15955">
    <property type="entry name" value="RWD DOMAIN CONTAINING PROTEIN 2"/>
    <property type="match status" value="1"/>
</dbReference>